<organism evidence="1 2">
    <name type="scientific">Pipistrellus kuhlii</name>
    <name type="common">Kuhl's pipistrelle</name>
    <dbReference type="NCBI Taxonomy" id="59472"/>
    <lineage>
        <taxon>Eukaryota</taxon>
        <taxon>Metazoa</taxon>
        <taxon>Chordata</taxon>
        <taxon>Craniata</taxon>
        <taxon>Vertebrata</taxon>
        <taxon>Euteleostomi</taxon>
        <taxon>Mammalia</taxon>
        <taxon>Eutheria</taxon>
        <taxon>Laurasiatheria</taxon>
        <taxon>Chiroptera</taxon>
        <taxon>Yangochiroptera</taxon>
        <taxon>Vespertilionidae</taxon>
        <taxon>Pipistrellus</taxon>
    </lineage>
</organism>
<dbReference type="EMBL" id="JACAGB010000031">
    <property type="protein sequence ID" value="KAF6294836.1"/>
    <property type="molecule type" value="Genomic_DNA"/>
</dbReference>
<comment type="caution">
    <text evidence="1">The sequence shown here is derived from an EMBL/GenBank/DDBJ whole genome shotgun (WGS) entry which is preliminary data.</text>
</comment>
<dbReference type="Proteomes" id="UP000558488">
    <property type="component" value="Unassembled WGS sequence"/>
</dbReference>
<gene>
    <name evidence="1" type="ORF">mPipKuh1_009707</name>
</gene>
<accession>A0A7J7T2B1</accession>
<reference evidence="1 2" key="1">
    <citation type="journal article" date="2020" name="Nature">
        <title>Six reference-quality genomes reveal evolution of bat adaptations.</title>
        <authorList>
            <person name="Jebb D."/>
            <person name="Huang Z."/>
            <person name="Pippel M."/>
            <person name="Hughes G.M."/>
            <person name="Lavrichenko K."/>
            <person name="Devanna P."/>
            <person name="Winkler S."/>
            <person name="Jermiin L.S."/>
            <person name="Skirmuntt E.C."/>
            <person name="Katzourakis A."/>
            <person name="Burkitt-Gray L."/>
            <person name="Ray D.A."/>
            <person name="Sullivan K.A.M."/>
            <person name="Roscito J.G."/>
            <person name="Kirilenko B.M."/>
            <person name="Davalos L.M."/>
            <person name="Corthals A.P."/>
            <person name="Power M.L."/>
            <person name="Jones G."/>
            <person name="Ransome R.D."/>
            <person name="Dechmann D.K.N."/>
            <person name="Locatelli A.G."/>
            <person name="Puechmaille S.J."/>
            <person name="Fedrigo O."/>
            <person name="Jarvis E.D."/>
            <person name="Hiller M."/>
            <person name="Vernes S.C."/>
            <person name="Myers E.W."/>
            <person name="Teeling E.C."/>
        </authorList>
    </citation>
    <scope>NUCLEOTIDE SEQUENCE [LARGE SCALE GENOMIC DNA]</scope>
    <source>
        <strain evidence="1">MPipKuh1</strain>
        <tissue evidence="1">Flight muscle</tissue>
    </source>
</reference>
<protein>
    <submittedName>
        <fullName evidence="1">Uncharacterized protein</fullName>
    </submittedName>
</protein>
<proteinExistence type="predicted"/>
<name>A0A7J7T2B1_PIPKU</name>
<evidence type="ECO:0000313" key="2">
    <source>
        <dbReference type="Proteomes" id="UP000558488"/>
    </source>
</evidence>
<sequence length="130" mass="13614">MNSPFGQIFHIPSLASCRSRQLLGRCSVAPGRGPGRGPGTQAASACWLAAESVGVSHRIPRVRKPEDTMASHVCHSRGARGVEVLPIHCGHSELSTSAAHTPWVQITVGAHMEVLTSPTCAGLDPGSVFL</sequence>
<keyword evidence="2" id="KW-1185">Reference proteome</keyword>
<dbReference type="AlphaFoldDB" id="A0A7J7T2B1"/>
<evidence type="ECO:0000313" key="1">
    <source>
        <dbReference type="EMBL" id="KAF6294836.1"/>
    </source>
</evidence>